<dbReference type="EMBL" id="CM043795">
    <property type="protein sequence ID" value="KAI4818230.1"/>
    <property type="molecule type" value="Genomic_DNA"/>
</dbReference>
<gene>
    <name evidence="1" type="ORF">KUCAC02_011582</name>
</gene>
<organism evidence="1 2">
    <name type="scientific">Chaenocephalus aceratus</name>
    <name type="common">Blackfin icefish</name>
    <name type="synonym">Chaenichthys aceratus</name>
    <dbReference type="NCBI Taxonomy" id="36190"/>
    <lineage>
        <taxon>Eukaryota</taxon>
        <taxon>Metazoa</taxon>
        <taxon>Chordata</taxon>
        <taxon>Craniata</taxon>
        <taxon>Vertebrata</taxon>
        <taxon>Euteleostomi</taxon>
        <taxon>Actinopterygii</taxon>
        <taxon>Neopterygii</taxon>
        <taxon>Teleostei</taxon>
        <taxon>Neoteleostei</taxon>
        <taxon>Acanthomorphata</taxon>
        <taxon>Eupercaria</taxon>
        <taxon>Perciformes</taxon>
        <taxon>Notothenioidei</taxon>
        <taxon>Channichthyidae</taxon>
        <taxon>Chaenocephalus</taxon>
    </lineage>
</organism>
<feature type="non-terminal residue" evidence="1">
    <location>
        <position position="1"/>
    </location>
</feature>
<reference evidence="1" key="1">
    <citation type="submission" date="2022-05" db="EMBL/GenBank/DDBJ databases">
        <title>Chromosome-level genome of Chaenocephalus aceratus.</title>
        <authorList>
            <person name="Park H."/>
        </authorList>
    </citation>
    <scope>NUCLEOTIDE SEQUENCE</scope>
    <source>
        <strain evidence="1">KU_202001</strain>
    </source>
</reference>
<comment type="caution">
    <text evidence="1">The sequence shown here is derived from an EMBL/GenBank/DDBJ whole genome shotgun (WGS) entry which is preliminary data.</text>
</comment>
<feature type="non-terminal residue" evidence="1">
    <location>
        <position position="1840"/>
    </location>
</feature>
<name>A0ACB9WX32_CHAAC</name>
<keyword evidence="2" id="KW-1185">Reference proteome</keyword>
<protein>
    <submittedName>
        <fullName evidence="1">Uncharacterized protein</fullName>
    </submittedName>
</protein>
<accession>A0ACB9WX32</accession>
<dbReference type="Proteomes" id="UP001057452">
    <property type="component" value="Chromosome 11"/>
</dbReference>
<evidence type="ECO:0000313" key="1">
    <source>
        <dbReference type="EMBL" id="KAI4818230.1"/>
    </source>
</evidence>
<sequence>NEGGVKHASNSCPDPGEPENGKRHGSDFSIESVVQFTCGEDYVLQGSKTISCQRVAEVFAAWSDHRPVCKGELDKWENGDNVITEKDAFISTKLFMSVIQINFEEFDLEIAYDTLTIGDGGEVGDPTAILQVLSGSFVPDLIVSLTHQMWLHLQSDESVGSIGFKINYKEIDKESCGDPGTPLYGVREGDSFLNGGILRFECQFGFELIGEKTISCQDNNQWSANIPICIFPCMSNFTAPLGTVLSPDYPEGYGNNMNCVWLIQSEPGSRIHLAFNDFDLEAPYDSLTVKDGETNDAGVIGRFSGAENPSHLTSNTNTVRLEFQADHSMSGRGFNITYSTFGHNECPDPGIPINARRFGDSFQLGSSISVVCEDGFIKTQGSETITCQLEKGKVMWSGPIPKCEAPCGGHYSAPTGVILSPGWPGYYKDSLSCEWVIESEPGRSIKATFDRFQTELGYDFLEIHDGPNLLSPLVGSFNGTQVPQFLFSSNNFLYLLFTTDNSRSNAGFKIVYESVTVDSYSCLDPGIPVNGIRYGQDFAIGSTVSFGCDSGYRLSHEEPLVCEKNHWWSHPLPTCDGVQFQFSSFHLEDQHDYLLVTENGSFLQPLARLTGNELPSNINAGLYGNFKAQLRFVSDFSISYEGFNITFSEYTLEPCEDPGMPRFGQRNGFTFGIGDTLSFSCNMGYRLEGLPEVICLGGGRRMWSSALPRCVEPDNAERWEVLRAEVLSFTECGSSVINNEGIILSPNYPMNYDNNHECIYSIQVQAGKGINISARTFHLAQADMLKIYDGKDSTAQVLGAFTGSSMLGLTLISTSNHLWLEFYSDSESNGEGFKLVYSSFELSHCEDPGVPQFGFKVNDQGHFTGSSITYRCEPGYTLHGATTLKCMTGERRAWDNPLPSCIAECGGRFKGESAGRIISPGYPFPYDNNLRCTWTIEVDSGNIVSLQFLAFDTEASHDMLKVWDGPPENEMSLSELSGSLLPEGLHSTLNTVTIQFETDFYISKSGFAMQFSSSVATACRDPGVPMNGSRSGDGREPGDSVSVQCDPGYELQGDEKITCIQVDNRYYWQPSPPVCIAPCGGNLTGSNGFILSPNYPHPYPHSKDCDWLIAVNSDYVLSLAFIGFNIEPNYDFLYIYDGPDSNSPLIGSFQDSKLPERIESSSNTMHLAFRSDGSVSYGGFHLEYKAKLRESCFDPGVVLNGTRLGSDYKLGSTVTFYCEAGYVLQGYSTLTCSMGDDGRPVWNRALPSCQAPCGSRSTGTDGTVLSPNFPRNYTSGQNCVYSISVPREFVLFGQFVMFQTSLNDVVEIYDGPTQQNTLLSALSGSHSGESLPLSSGNQVTVKFSTVGPETAKGFHFVYQAVPRTSSTQCSSVPEPRFGKRLGNDFAVGSMVQFECNPGYVLHGSIVIRCESVLDNMAQWNDTLPTCIVPCGGALTARRGTILSPGYPEPYDNNQNCVWKVSVPEGAGIQIQVVSFATEHNWDSLDFYDGADNHAPRLGSYSGTTIPPLLNSTSNNLHLSFNSDISVSAAGFHLEYTAIGLESCSEPQTPNYGIRQGDRFMVGDVVQFVCEQGYSLQGNAHITCMPGPVRRWNYPVPLCLGIHLAFLNFSTEAIHDYLEIRSGTLEMGSVIDRFSGPVIPKSLFSTTHQTSFFFHSDYSQNKPGFHITYQAYQLQSCPDPRPFRNGIVIGTDFSVGMTVSFECLPGYSLIGEASLTCLHGISRNWNHPLPRCEALCGGNITSLNGTIYSPGHPEEYPNFQDCVWSVRVPPGHGIYINFTVLSTEPIYDYITVWDGPDQSSPQIGQFSGNTALESVYSTSNIILIKFHSDFSGAGFFVLSYH</sequence>
<evidence type="ECO:0000313" key="2">
    <source>
        <dbReference type="Proteomes" id="UP001057452"/>
    </source>
</evidence>
<proteinExistence type="predicted"/>